<evidence type="ECO:0000313" key="15">
    <source>
        <dbReference type="EMBL" id="CAF1683862.1"/>
    </source>
</evidence>
<dbReference type="InterPro" id="IPR027359">
    <property type="entry name" value="Volt_channel_dom_sf"/>
</dbReference>
<evidence type="ECO:0000256" key="10">
    <source>
        <dbReference type="ARBA" id="ARBA00023136"/>
    </source>
</evidence>
<dbReference type="GO" id="GO:0051260">
    <property type="term" value="P:protein homooligomerization"/>
    <property type="evidence" value="ECO:0007669"/>
    <property type="project" value="InterPro"/>
</dbReference>
<dbReference type="GO" id="GO:0032590">
    <property type="term" value="C:dendrite membrane"/>
    <property type="evidence" value="ECO:0007669"/>
    <property type="project" value="TreeGrafter"/>
</dbReference>
<evidence type="ECO:0000313" key="16">
    <source>
        <dbReference type="Proteomes" id="UP000663834"/>
    </source>
</evidence>
<evidence type="ECO:0000256" key="1">
    <source>
        <dbReference type="ARBA" id="ARBA00004141"/>
    </source>
</evidence>
<feature type="transmembrane region" description="Helical" evidence="13">
    <location>
        <begin position="583"/>
        <end position="605"/>
    </location>
</feature>
<dbReference type="SUPFAM" id="SSF54695">
    <property type="entry name" value="POZ domain"/>
    <property type="match status" value="1"/>
</dbReference>
<dbReference type="PRINTS" id="PR01491">
    <property type="entry name" value="KVCHANNEL"/>
</dbReference>
<evidence type="ECO:0000256" key="12">
    <source>
        <dbReference type="SAM" id="MobiDB-lite"/>
    </source>
</evidence>
<evidence type="ECO:0000256" key="7">
    <source>
        <dbReference type="ARBA" id="ARBA00022958"/>
    </source>
</evidence>
<dbReference type="GO" id="GO:0001508">
    <property type="term" value="P:action potential"/>
    <property type="evidence" value="ECO:0007669"/>
    <property type="project" value="TreeGrafter"/>
</dbReference>
<dbReference type="PRINTS" id="PR00169">
    <property type="entry name" value="KCHANNEL"/>
</dbReference>
<name>A0A816H809_9BILA</name>
<keyword evidence="11" id="KW-0407">Ion channel</keyword>
<dbReference type="Pfam" id="PF00520">
    <property type="entry name" value="Ion_trans"/>
    <property type="match status" value="1"/>
</dbReference>
<evidence type="ECO:0000256" key="4">
    <source>
        <dbReference type="ARBA" id="ARBA00022692"/>
    </source>
</evidence>
<dbReference type="GO" id="GO:0042734">
    <property type="term" value="C:presynaptic membrane"/>
    <property type="evidence" value="ECO:0007669"/>
    <property type="project" value="TreeGrafter"/>
</dbReference>
<keyword evidence="6" id="KW-0851">Voltage-gated channel</keyword>
<proteinExistence type="predicted"/>
<evidence type="ECO:0000256" key="5">
    <source>
        <dbReference type="ARBA" id="ARBA00022826"/>
    </source>
</evidence>
<dbReference type="InterPro" id="IPR005821">
    <property type="entry name" value="Ion_trans_dom"/>
</dbReference>
<dbReference type="Gene3D" id="3.30.710.10">
    <property type="entry name" value="Potassium Channel Kv1.1, Chain A"/>
    <property type="match status" value="1"/>
</dbReference>
<dbReference type="GO" id="GO:0008076">
    <property type="term" value="C:voltage-gated potassium channel complex"/>
    <property type="evidence" value="ECO:0007669"/>
    <property type="project" value="InterPro"/>
</dbReference>
<protein>
    <recommendedName>
        <fullName evidence="14">BTB domain-containing protein</fullName>
    </recommendedName>
</protein>
<dbReference type="InterPro" id="IPR003974">
    <property type="entry name" value="K_chnl_volt-dep_Kv3"/>
</dbReference>
<dbReference type="FunFam" id="1.10.287.70:FF:000028">
    <property type="entry name" value="potassium voltage-gated channel subfamily D member 3"/>
    <property type="match status" value="1"/>
</dbReference>
<reference evidence="15" key="1">
    <citation type="submission" date="2021-02" db="EMBL/GenBank/DDBJ databases">
        <authorList>
            <person name="Nowell W R."/>
        </authorList>
    </citation>
    <scope>NUCLEOTIDE SEQUENCE</scope>
</reference>
<dbReference type="InterPro" id="IPR028325">
    <property type="entry name" value="VG_K_chnl"/>
</dbReference>
<evidence type="ECO:0000259" key="14">
    <source>
        <dbReference type="SMART" id="SM00225"/>
    </source>
</evidence>
<accession>A0A816H809</accession>
<dbReference type="InterPro" id="IPR003968">
    <property type="entry name" value="K_chnl_volt-dep_Kv"/>
</dbReference>
<dbReference type="GO" id="GO:0045211">
    <property type="term" value="C:postsynaptic membrane"/>
    <property type="evidence" value="ECO:0007669"/>
    <property type="project" value="TreeGrafter"/>
</dbReference>
<dbReference type="Proteomes" id="UP000663834">
    <property type="component" value="Unassembled WGS sequence"/>
</dbReference>
<dbReference type="FunFam" id="3.30.710.10:FF:000020">
    <property type="entry name" value="Potassium voltage-gated channel protein Shaw"/>
    <property type="match status" value="1"/>
</dbReference>
<feature type="domain" description="BTB" evidence="14">
    <location>
        <begin position="265"/>
        <end position="365"/>
    </location>
</feature>
<keyword evidence="2" id="KW-0813">Transport</keyword>
<evidence type="ECO:0000256" key="2">
    <source>
        <dbReference type="ARBA" id="ARBA00022448"/>
    </source>
</evidence>
<comment type="subcellular location">
    <subcellularLocation>
        <location evidence="1">Membrane</location>
        <topology evidence="1">Multi-pass membrane protein</topology>
    </subcellularLocation>
</comment>
<evidence type="ECO:0000256" key="3">
    <source>
        <dbReference type="ARBA" id="ARBA00022538"/>
    </source>
</evidence>
<dbReference type="SMART" id="SM00225">
    <property type="entry name" value="BTB"/>
    <property type="match status" value="1"/>
</dbReference>
<keyword evidence="5" id="KW-0631">Potassium channel</keyword>
<keyword evidence="7" id="KW-0630">Potassium</keyword>
<organism evidence="15 16">
    <name type="scientific">Rotaria magnacalcarata</name>
    <dbReference type="NCBI Taxonomy" id="392030"/>
    <lineage>
        <taxon>Eukaryota</taxon>
        <taxon>Metazoa</taxon>
        <taxon>Spiralia</taxon>
        <taxon>Gnathifera</taxon>
        <taxon>Rotifera</taxon>
        <taxon>Eurotatoria</taxon>
        <taxon>Bdelloidea</taxon>
        <taxon>Philodinida</taxon>
        <taxon>Philodinidae</taxon>
        <taxon>Rotaria</taxon>
    </lineage>
</organism>
<dbReference type="InterPro" id="IPR000210">
    <property type="entry name" value="BTB/POZ_dom"/>
</dbReference>
<dbReference type="Gene3D" id="1.10.287.70">
    <property type="match status" value="1"/>
</dbReference>
<feature type="transmembrane region" description="Helical" evidence="13">
    <location>
        <begin position="644"/>
        <end position="662"/>
    </location>
</feature>
<keyword evidence="3" id="KW-0633">Potassium transport</keyword>
<dbReference type="SUPFAM" id="SSF81324">
    <property type="entry name" value="Voltage-gated potassium channels"/>
    <property type="match status" value="1"/>
</dbReference>
<dbReference type="GO" id="GO:0005251">
    <property type="term" value="F:delayed rectifier potassium channel activity"/>
    <property type="evidence" value="ECO:0007669"/>
    <property type="project" value="TreeGrafter"/>
</dbReference>
<feature type="transmembrane region" description="Helical" evidence="13">
    <location>
        <begin position="617"/>
        <end position="638"/>
    </location>
</feature>
<comment type="caution">
    <text evidence="15">The sequence shown here is derived from an EMBL/GenBank/DDBJ whole genome shotgun (WGS) entry which is preliminary data.</text>
</comment>
<dbReference type="PANTHER" id="PTHR11537">
    <property type="entry name" value="VOLTAGE-GATED POTASSIUM CHANNEL"/>
    <property type="match status" value="1"/>
</dbReference>
<sequence>MMCDRNKLNDVYTNDGTYVSNVVDTSHDIPLLSNPNELDEVPVGPIFSEYEQQIRDVYSDLAAKVDFSKFVGEDQWSIVHLPKSARNEPKSRIRKILPGGKDEKNDGKSSSNKAANQKGGFLNRFRSGVSSLVRDENNLIFGDQSNYDVMYYDDEEEDGIDTDDLHRYAQKLRELEDNDKEVNPEFLVIRNGKTSYAVEETDADGKMTLATRKPIYDRFGDQATESEPTEKKKSLSRLRNPFSRNKNKDNKDMAVNLLGNSDADARVILNVGGTRFETLKSTLKKLPATRLSKLSEQLSYYDPILNEYFFDRHPGVFSQILNYYRTGKLHYPTNVCGPLFEDELSYWSLQREDVEPCCWMTYTKHRSTAETLSILDSLELDTVRSSKQEVLKKFGWDDNYEYAQGRLPKYKKMMMIIWQIFEEPRSSTVAKVVTVISIFFILVSILSFVLQTLSMFRITEIDFVNVYVNKTTTDRTPTLNRQQVHPTFDIVEWICNSWFIFEIVVRFIVSPCKKDFSKSILNIIDFLATLWFFFTWALIKLNVNDNEALDLLSTIRIMRLFKLFNHHPGLKVIITSMKYSSSVLWLLIFFVLIAVAIFASLIYYAERMTTKHPDENMFTSIPDALWFNMITMSTIGYGDYYPKTMLGMLIGAVATVAGVLIIDLPMPIIVESFANFYTHLRARSKLPKTRRKIGPAETLMKKRTAITTIDNVQSIKLLGQASKTSMFGSKTMINNNRMSSMA</sequence>
<keyword evidence="8 13" id="KW-1133">Transmembrane helix</keyword>
<dbReference type="EMBL" id="CAJNOW010021359">
    <property type="protein sequence ID" value="CAF1683862.1"/>
    <property type="molecule type" value="Genomic_DNA"/>
</dbReference>
<dbReference type="Gene3D" id="1.20.120.350">
    <property type="entry name" value="Voltage-gated potassium channels. Chain C"/>
    <property type="match status" value="1"/>
</dbReference>
<dbReference type="GO" id="GO:0043679">
    <property type="term" value="C:axon terminus"/>
    <property type="evidence" value="ECO:0007669"/>
    <property type="project" value="TreeGrafter"/>
</dbReference>
<feature type="region of interest" description="Disordered" evidence="12">
    <location>
        <begin position="218"/>
        <end position="251"/>
    </location>
</feature>
<evidence type="ECO:0000256" key="13">
    <source>
        <dbReference type="SAM" id="Phobius"/>
    </source>
</evidence>
<dbReference type="InterPro" id="IPR003131">
    <property type="entry name" value="T1-type_BTB"/>
</dbReference>
<evidence type="ECO:0000256" key="11">
    <source>
        <dbReference type="ARBA" id="ARBA00023303"/>
    </source>
</evidence>
<keyword evidence="10 13" id="KW-0472">Membrane</keyword>
<keyword evidence="4 13" id="KW-0812">Transmembrane</keyword>
<dbReference type="PRINTS" id="PR01498">
    <property type="entry name" value="SHAWCHANNEL"/>
</dbReference>
<dbReference type="Pfam" id="PF02214">
    <property type="entry name" value="BTB_2"/>
    <property type="match status" value="1"/>
</dbReference>
<evidence type="ECO:0000256" key="9">
    <source>
        <dbReference type="ARBA" id="ARBA00023065"/>
    </source>
</evidence>
<dbReference type="GO" id="GO:0032809">
    <property type="term" value="C:neuronal cell body membrane"/>
    <property type="evidence" value="ECO:0007669"/>
    <property type="project" value="TreeGrafter"/>
</dbReference>
<feature type="transmembrane region" description="Helical" evidence="13">
    <location>
        <begin position="521"/>
        <end position="539"/>
    </location>
</feature>
<dbReference type="OrthoDB" id="415460at2759"/>
<dbReference type="PANTHER" id="PTHR11537:SF252">
    <property type="entry name" value="POTASSIUM VOLTAGE-GATED CHANNEL PROTEIN SHAW"/>
    <property type="match status" value="1"/>
</dbReference>
<keyword evidence="9" id="KW-0406">Ion transport</keyword>
<evidence type="ECO:0000256" key="8">
    <source>
        <dbReference type="ARBA" id="ARBA00022989"/>
    </source>
</evidence>
<dbReference type="AlphaFoldDB" id="A0A816H809"/>
<dbReference type="InterPro" id="IPR011333">
    <property type="entry name" value="SKP1/BTB/POZ_sf"/>
</dbReference>
<feature type="transmembrane region" description="Helical" evidence="13">
    <location>
        <begin position="429"/>
        <end position="450"/>
    </location>
</feature>
<gene>
    <name evidence="15" type="ORF">KQP761_LOCUS37704</name>
</gene>
<feature type="region of interest" description="Disordered" evidence="12">
    <location>
        <begin position="89"/>
        <end position="118"/>
    </location>
</feature>
<evidence type="ECO:0000256" key="6">
    <source>
        <dbReference type="ARBA" id="ARBA00022882"/>
    </source>
</evidence>